<reference evidence="1 2" key="1">
    <citation type="submission" date="2017-01" db="EMBL/GenBank/DDBJ databases">
        <authorList>
            <person name="Varghese N."/>
            <person name="Submissions S."/>
        </authorList>
    </citation>
    <scope>NUCLEOTIDE SEQUENCE [LARGE SCALE GENOMIC DNA]</scope>
    <source>
        <strain evidence="1 2">DSM 2061</strain>
    </source>
</reference>
<keyword evidence="2" id="KW-1185">Reference proteome</keyword>
<name>A0ABY1KJ36_9FLAO</name>
<dbReference type="EMBL" id="FTOB01000001">
    <property type="protein sequence ID" value="SIS40490.1"/>
    <property type="molecule type" value="Genomic_DNA"/>
</dbReference>
<sequence length="47" mass="5519">MRIRISNTALRIKTVKPYIKNLKATFDNDGRFFYARYFTITTPTFGA</sequence>
<accession>A0ABY1KJ36</accession>
<dbReference type="Proteomes" id="UP000185728">
    <property type="component" value="Unassembled WGS sequence"/>
</dbReference>
<gene>
    <name evidence="1" type="ORF">SAMN05421766_101593</name>
</gene>
<evidence type="ECO:0000313" key="2">
    <source>
        <dbReference type="Proteomes" id="UP000185728"/>
    </source>
</evidence>
<comment type="caution">
    <text evidence="1">The sequence shown here is derived from an EMBL/GenBank/DDBJ whole genome shotgun (WGS) entry which is preliminary data.</text>
</comment>
<organism evidence="1 2">
    <name type="scientific">Zobellia uliginosa</name>
    <dbReference type="NCBI Taxonomy" id="143224"/>
    <lineage>
        <taxon>Bacteria</taxon>
        <taxon>Pseudomonadati</taxon>
        <taxon>Bacteroidota</taxon>
        <taxon>Flavobacteriia</taxon>
        <taxon>Flavobacteriales</taxon>
        <taxon>Flavobacteriaceae</taxon>
        <taxon>Zobellia</taxon>
    </lineage>
</organism>
<proteinExistence type="predicted"/>
<evidence type="ECO:0000313" key="1">
    <source>
        <dbReference type="EMBL" id="SIS40490.1"/>
    </source>
</evidence>
<protein>
    <submittedName>
        <fullName evidence="1">Uncharacterized protein</fullName>
    </submittedName>
</protein>